<evidence type="ECO:0000313" key="2">
    <source>
        <dbReference type="Proteomes" id="UP000317638"/>
    </source>
</evidence>
<dbReference type="Proteomes" id="UP000317638">
    <property type="component" value="Unassembled WGS sequence"/>
</dbReference>
<dbReference type="RefSeq" id="WP_143937284.1">
    <property type="nucleotide sequence ID" value="NZ_VKKG01000001.1"/>
</dbReference>
<dbReference type="SUPFAM" id="SSF48452">
    <property type="entry name" value="TPR-like"/>
    <property type="match status" value="1"/>
</dbReference>
<gene>
    <name evidence="1" type="ORF">FOJ82_04890</name>
</gene>
<dbReference type="SMART" id="SM00028">
    <property type="entry name" value="TPR"/>
    <property type="match status" value="3"/>
</dbReference>
<dbReference type="EMBL" id="VKKG01000001">
    <property type="protein sequence ID" value="TRY20200.1"/>
    <property type="molecule type" value="Genomic_DNA"/>
</dbReference>
<name>A0A553K665_9ACTN</name>
<dbReference type="AlphaFoldDB" id="A0A553K665"/>
<protein>
    <submittedName>
        <fullName evidence="1">Uncharacterized protein</fullName>
    </submittedName>
</protein>
<organism evidence="1 2">
    <name type="scientific">Tessaracoccus rhinocerotis</name>
    <dbReference type="NCBI Taxonomy" id="1689449"/>
    <lineage>
        <taxon>Bacteria</taxon>
        <taxon>Bacillati</taxon>
        <taxon>Actinomycetota</taxon>
        <taxon>Actinomycetes</taxon>
        <taxon>Propionibacteriales</taxon>
        <taxon>Propionibacteriaceae</taxon>
        <taxon>Tessaracoccus</taxon>
    </lineage>
</organism>
<sequence length="317" mass="34669">MNQRPQLPPELDEVLEAKLRRASRATRDGDHAAALVLGEEIWDALPEPKLGWDYYPEILSQKMCDAAIEAGQLDRAAVWLERTTEAYGADNASAAPIIGFKKAKLYYRSGQLDLAYAYFDANYTADGKRRFKGEPEEYWQFYEAARASGGVAAQDEAVTAVGTAGSPVPADGAGSPSGGELPDEIHAEVTRLFEEGANFEDLNAPDAAVECHTRALELLPTPRTQWEAATLLYTALADALGALDRWADAYEALQLALRSPGGRENGYVWLRLGDAHRAEGRDPQALEAYTSAFMLEGADLFEDSPEELAWLQREGIS</sequence>
<dbReference type="InterPro" id="IPR019734">
    <property type="entry name" value="TPR_rpt"/>
</dbReference>
<dbReference type="InterPro" id="IPR011990">
    <property type="entry name" value="TPR-like_helical_dom_sf"/>
</dbReference>
<proteinExistence type="predicted"/>
<evidence type="ECO:0000313" key="1">
    <source>
        <dbReference type="EMBL" id="TRY20200.1"/>
    </source>
</evidence>
<comment type="caution">
    <text evidence="1">The sequence shown here is derived from an EMBL/GenBank/DDBJ whole genome shotgun (WGS) entry which is preliminary data.</text>
</comment>
<accession>A0A553K665</accession>
<reference evidence="1 2" key="1">
    <citation type="submission" date="2019-07" db="EMBL/GenBank/DDBJ databases">
        <authorList>
            <person name="Zhou L.-Y."/>
        </authorList>
    </citation>
    <scope>NUCLEOTIDE SEQUENCE [LARGE SCALE GENOMIC DNA]</scope>
    <source>
        <strain evidence="1 2">YIM 101269</strain>
    </source>
</reference>
<dbReference type="Gene3D" id="1.25.40.10">
    <property type="entry name" value="Tetratricopeptide repeat domain"/>
    <property type="match status" value="1"/>
</dbReference>
<keyword evidence="2" id="KW-1185">Reference proteome</keyword>
<dbReference type="OrthoDB" id="3727045at2"/>